<organism evidence="2 3">
    <name type="scientific">Acanthisitta chloris</name>
    <name type="common">rifleman</name>
    <dbReference type="NCBI Taxonomy" id="57068"/>
    <lineage>
        <taxon>Eukaryota</taxon>
        <taxon>Metazoa</taxon>
        <taxon>Chordata</taxon>
        <taxon>Craniata</taxon>
        <taxon>Vertebrata</taxon>
        <taxon>Euteleostomi</taxon>
        <taxon>Archelosauria</taxon>
        <taxon>Archosauria</taxon>
        <taxon>Dinosauria</taxon>
        <taxon>Saurischia</taxon>
        <taxon>Theropoda</taxon>
        <taxon>Coelurosauria</taxon>
        <taxon>Aves</taxon>
        <taxon>Neognathae</taxon>
        <taxon>Neoaves</taxon>
        <taxon>Telluraves</taxon>
        <taxon>Australaves</taxon>
        <taxon>Passeriformes</taxon>
        <taxon>Acanthisittidae</taxon>
        <taxon>Acanthisitta</taxon>
    </lineage>
</organism>
<evidence type="ECO:0000313" key="3">
    <source>
        <dbReference type="Proteomes" id="UP000053537"/>
    </source>
</evidence>
<evidence type="ECO:0000313" key="2">
    <source>
        <dbReference type="EMBL" id="KFP76155.1"/>
    </source>
</evidence>
<dbReference type="Proteomes" id="UP000053537">
    <property type="component" value="Unassembled WGS sequence"/>
</dbReference>
<evidence type="ECO:0000256" key="1">
    <source>
        <dbReference type="SAM" id="MobiDB-lite"/>
    </source>
</evidence>
<feature type="region of interest" description="Disordered" evidence="1">
    <location>
        <begin position="1"/>
        <end position="20"/>
    </location>
</feature>
<proteinExistence type="predicted"/>
<dbReference type="EMBL" id="KK830484">
    <property type="protein sequence ID" value="KFP76155.1"/>
    <property type="molecule type" value="Genomic_DNA"/>
</dbReference>
<dbReference type="AlphaFoldDB" id="A0A091MK52"/>
<gene>
    <name evidence="2" type="ORF">N310_01998</name>
</gene>
<feature type="non-terminal residue" evidence="2">
    <location>
        <position position="1"/>
    </location>
</feature>
<feature type="compositionally biased region" description="Low complexity" evidence="1">
    <location>
        <begin position="7"/>
        <end position="18"/>
    </location>
</feature>
<name>A0A091MK52_9PASS</name>
<protein>
    <submittedName>
        <fullName evidence="2">Uncharacterized protein</fullName>
    </submittedName>
</protein>
<reference evidence="2 3" key="1">
    <citation type="submission" date="2014-04" db="EMBL/GenBank/DDBJ databases">
        <title>Genome evolution of avian class.</title>
        <authorList>
            <person name="Zhang G."/>
            <person name="Li C."/>
        </authorList>
    </citation>
    <scope>NUCLEOTIDE SEQUENCE [LARGE SCALE GENOMIC DNA]</scope>
    <source>
        <strain evidence="2">BGI_N310</strain>
    </source>
</reference>
<sequence>QIAVFCPSKGSGSPASPARGEFPAEPHVHCLLLLLRKENVSHHVPALLKGLMDELAKQDLGSGHSSQPAAAGPDPSGCFHAAPYTETLLQSLGSLLCWCPWVGGSLSAVPDPCNIPLDFFCQQTYAADPGMEQAVTLTLVGMEAVKSAGELLQHILLPGLSDPSRSAEEPDPGFELLGLKWLPRLTRCQARDIT</sequence>
<keyword evidence="3" id="KW-1185">Reference proteome</keyword>
<accession>A0A091MK52</accession>
<feature type="non-terminal residue" evidence="2">
    <location>
        <position position="194"/>
    </location>
</feature>